<evidence type="ECO:0000313" key="6">
    <source>
        <dbReference type="EMBL" id="MCM0621176.1"/>
    </source>
</evidence>
<organism evidence="6 7">
    <name type="scientific">Nocardioides bruguierae</name>
    <dbReference type="NCBI Taxonomy" id="2945102"/>
    <lineage>
        <taxon>Bacteria</taxon>
        <taxon>Bacillati</taxon>
        <taxon>Actinomycetota</taxon>
        <taxon>Actinomycetes</taxon>
        <taxon>Propionibacteriales</taxon>
        <taxon>Nocardioidaceae</taxon>
        <taxon>Nocardioides</taxon>
    </lineage>
</organism>
<keyword evidence="2 4" id="KW-0238">DNA-binding</keyword>
<dbReference type="PROSITE" id="PS50977">
    <property type="entry name" value="HTH_TETR_2"/>
    <property type="match status" value="1"/>
</dbReference>
<evidence type="ECO:0000313" key="7">
    <source>
        <dbReference type="Proteomes" id="UP001139485"/>
    </source>
</evidence>
<dbReference type="Gene3D" id="1.10.357.10">
    <property type="entry name" value="Tetracycline Repressor, domain 2"/>
    <property type="match status" value="1"/>
</dbReference>
<protein>
    <submittedName>
        <fullName evidence="6">WHG domain-containing protein</fullName>
    </submittedName>
</protein>
<dbReference type="SUPFAM" id="SSF46689">
    <property type="entry name" value="Homeodomain-like"/>
    <property type="match status" value="1"/>
</dbReference>
<keyword evidence="1" id="KW-0805">Transcription regulation</keyword>
<evidence type="ECO:0000256" key="1">
    <source>
        <dbReference type="ARBA" id="ARBA00023015"/>
    </source>
</evidence>
<accession>A0A9X2D888</accession>
<dbReference type="Gene3D" id="1.10.10.60">
    <property type="entry name" value="Homeodomain-like"/>
    <property type="match status" value="1"/>
</dbReference>
<feature type="domain" description="HTH tetR-type" evidence="5">
    <location>
        <begin position="5"/>
        <end position="65"/>
    </location>
</feature>
<evidence type="ECO:0000256" key="4">
    <source>
        <dbReference type="PROSITE-ProRule" id="PRU00335"/>
    </source>
</evidence>
<name>A0A9X2D888_9ACTN</name>
<evidence type="ECO:0000256" key="3">
    <source>
        <dbReference type="ARBA" id="ARBA00023163"/>
    </source>
</evidence>
<dbReference type="Pfam" id="PF13305">
    <property type="entry name" value="TetR_C_33"/>
    <property type="match status" value="1"/>
</dbReference>
<comment type="caution">
    <text evidence="6">The sequence shown here is derived from an EMBL/GenBank/DDBJ whole genome shotgun (WGS) entry which is preliminary data.</text>
</comment>
<dbReference type="InterPro" id="IPR036271">
    <property type="entry name" value="Tet_transcr_reg_TetR-rel_C_sf"/>
</dbReference>
<dbReference type="RefSeq" id="WP_250827654.1">
    <property type="nucleotide sequence ID" value="NZ_JAMOIL010000015.1"/>
</dbReference>
<dbReference type="InterPro" id="IPR025996">
    <property type="entry name" value="MT1864/Rv1816-like_C"/>
</dbReference>
<keyword evidence="7" id="KW-1185">Reference proteome</keyword>
<dbReference type="Proteomes" id="UP001139485">
    <property type="component" value="Unassembled WGS sequence"/>
</dbReference>
<dbReference type="EMBL" id="JAMOIL010000015">
    <property type="protein sequence ID" value="MCM0621176.1"/>
    <property type="molecule type" value="Genomic_DNA"/>
</dbReference>
<feature type="DNA-binding region" description="H-T-H motif" evidence="4">
    <location>
        <begin position="28"/>
        <end position="47"/>
    </location>
</feature>
<evidence type="ECO:0000256" key="2">
    <source>
        <dbReference type="ARBA" id="ARBA00023125"/>
    </source>
</evidence>
<proteinExistence type="predicted"/>
<dbReference type="Pfam" id="PF00440">
    <property type="entry name" value="TetR_N"/>
    <property type="match status" value="1"/>
</dbReference>
<dbReference type="GO" id="GO:0003677">
    <property type="term" value="F:DNA binding"/>
    <property type="evidence" value="ECO:0007669"/>
    <property type="project" value="UniProtKB-UniRule"/>
</dbReference>
<keyword evidence="3" id="KW-0804">Transcription</keyword>
<dbReference type="InterPro" id="IPR001647">
    <property type="entry name" value="HTH_TetR"/>
</dbReference>
<dbReference type="InterPro" id="IPR009057">
    <property type="entry name" value="Homeodomain-like_sf"/>
</dbReference>
<sequence>MPRAGLTTEVLTRAAADLADEAGLEAVTLSALARRFDVKVASLYAHVAGADDLRLRVAMLAHTEIADATAEAVAGLAGREALHALADAYRDHARVHPGRSAAARLPLTPQQAAASDGVRTSRLTAATLRGYGLDEAATVHAVRLVGSVLHGFVSLEASGGFDHSTPGAEESWRAAIEALDAALRHWPTTPLATPANPAPGADR</sequence>
<gene>
    <name evidence="6" type="ORF">M8330_12840</name>
</gene>
<dbReference type="SUPFAM" id="SSF48498">
    <property type="entry name" value="Tetracyclin repressor-like, C-terminal domain"/>
    <property type="match status" value="1"/>
</dbReference>
<reference evidence="6" key="1">
    <citation type="submission" date="2022-05" db="EMBL/GenBank/DDBJ databases">
        <authorList>
            <person name="Tuo L."/>
        </authorList>
    </citation>
    <scope>NUCLEOTIDE SEQUENCE</scope>
    <source>
        <strain evidence="6">BSK12Z-4</strain>
    </source>
</reference>
<evidence type="ECO:0000259" key="5">
    <source>
        <dbReference type="PROSITE" id="PS50977"/>
    </source>
</evidence>
<dbReference type="AlphaFoldDB" id="A0A9X2D888"/>